<sequence length="42" mass="4765">MSHTAVVQVPIVGCPSQHPERSYTLSVEHAKLQLPRRRVIDQ</sequence>
<accession>A0ABU4AWN0</accession>
<dbReference type="EMBL" id="JAWLKE010000003">
    <property type="protein sequence ID" value="MDV6230630.1"/>
    <property type="molecule type" value="Genomic_DNA"/>
</dbReference>
<gene>
    <name evidence="1" type="ORF">R3P95_08730</name>
</gene>
<reference evidence="1 2" key="1">
    <citation type="submission" date="2023-10" db="EMBL/GenBank/DDBJ databases">
        <title>Development of a sustainable strategy for remediation of hydrocarbon-contaminated territories based on the waste exchange concept.</title>
        <authorList>
            <person name="Krivoruchko A."/>
        </authorList>
    </citation>
    <scope>NUCLEOTIDE SEQUENCE [LARGE SCALE GENOMIC DNA]</scope>
    <source>
        <strain evidence="1 2">IEGM 1322</strain>
    </source>
</reference>
<evidence type="ECO:0000313" key="2">
    <source>
        <dbReference type="Proteomes" id="UP001185899"/>
    </source>
</evidence>
<dbReference type="Proteomes" id="UP001185899">
    <property type="component" value="Unassembled WGS sequence"/>
</dbReference>
<comment type="caution">
    <text evidence="1">The sequence shown here is derived from an EMBL/GenBank/DDBJ whole genome shotgun (WGS) entry which is preliminary data.</text>
</comment>
<dbReference type="RefSeq" id="WP_317548061.1">
    <property type="nucleotide sequence ID" value="NZ_JAWLKE010000003.1"/>
</dbReference>
<evidence type="ECO:0000313" key="1">
    <source>
        <dbReference type="EMBL" id="MDV6230630.1"/>
    </source>
</evidence>
<name>A0ABU4AWN0_9NOCA</name>
<protein>
    <submittedName>
        <fullName evidence="1">Uncharacterized protein</fullName>
    </submittedName>
</protein>
<proteinExistence type="predicted"/>
<keyword evidence="2" id="KW-1185">Reference proteome</keyword>
<organism evidence="1 2">
    <name type="scientific">Rhodococcus cercidiphylli</name>
    <dbReference type="NCBI Taxonomy" id="489916"/>
    <lineage>
        <taxon>Bacteria</taxon>
        <taxon>Bacillati</taxon>
        <taxon>Actinomycetota</taxon>
        <taxon>Actinomycetes</taxon>
        <taxon>Mycobacteriales</taxon>
        <taxon>Nocardiaceae</taxon>
        <taxon>Rhodococcus</taxon>
    </lineage>
</organism>